<evidence type="ECO:0000313" key="1">
    <source>
        <dbReference type="EMBL" id="PON78788.1"/>
    </source>
</evidence>
<proteinExistence type="predicted"/>
<evidence type="ECO:0000313" key="2">
    <source>
        <dbReference type="Proteomes" id="UP000237105"/>
    </source>
</evidence>
<gene>
    <name evidence="1" type="ORF">PanWU01x14_016870</name>
</gene>
<dbReference type="AlphaFoldDB" id="A0A2P5DZR5"/>
<keyword evidence="2" id="KW-1185">Reference proteome</keyword>
<sequence>MTMTIRRLQLYCWCRERRFSEASVAEKSHSKQKFQGGLSPFYSDKIQQDLVAWFRRRLKKMTDQCIRRSELRCVGNKALKF</sequence>
<dbReference type="EMBL" id="JXTB01000007">
    <property type="protein sequence ID" value="PON78788.1"/>
    <property type="molecule type" value="Genomic_DNA"/>
</dbReference>
<name>A0A2P5DZR5_PARAD</name>
<accession>A0A2P5DZR5</accession>
<organism evidence="1 2">
    <name type="scientific">Parasponia andersonii</name>
    <name type="common">Sponia andersonii</name>
    <dbReference type="NCBI Taxonomy" id="3476"/>
    <lineage>
        <taxon>Eukaryota</taxon>
        <taxon>Viridiplantae</taxon>
        <taxon>Streptophyta</taxon>
        <taxon>Embryophyta</taxon>
        <taxon>Tracheophyta</taxon>
        <taxon>Spermatophyta</taxon>
        <taxon>Magnoliopsida</taxon>
        <taxon>eudicotyledons</taxon>
        <taxon>Gunneridae</taxon>
        <taxon>Pentapetalae</taxon>
        <taxon>rosids</taxon>
        <taxon>fabids</taxon>
        <taxon>Rosales</taxon>
        <taxon>Cannabaceae</taxon>
        <taxon>Parasponia</taxon>
    </lineage>
</organism>
<dbReference type="OrthoDB" id="10453396at2759"/>
<dbReference type="Proteomes" id="UP000237105">
    <property type="component" value="Unassembled WGS sequence"/>
</dbReference>
<protein>
    <submittedName>
        <fullName evidence="1">Uncharacterized protein</fullName>
    </submittedName>
</protein>
<reference evidence="2" key="1">
    <citation type="submission" date="2016-06" db="EMBL/GenBank/DDBJ databases">
        <title>Parallel loss of symbiosis genes in relatives of nitrogen-fixing non-legume Parasponia.</title>
        <authorList>
            <person name="Van Velzen R."/>
            <person name="Holmer R."/>
            <person name="Bu F."/>
            <person name="Rutten L."/>
            <person name="Van Zeijl A."/>
            <person name="Liu W."/>
            <person name="Santuari L."/>
            <person name="Cao Q."/>
            <person name="Sharma T."/>
            <person name="Shen D."/>
            <person name="Roswanjaya Y."/>
            <person name="Wardhani T."/>
            <person name="Kalhor M.S."/>
            <person name="Jansen J."/>
            <person name="Van den Hoogen J."/>
            <person name="Gungor B."/>
            <person name="Hartog M."/>
            <person name="Hontelez J."/>
            <person name="Verver J."/>
            <person name="Yang W.-C."/>
            <person name="Schijlen E."/>
            <person name="Repin R."/>
            <person name="Schilthuizen M."/>
            <person name="Schranz E."/>
            <person name="Heidstra R."/>
            <person name="Miyata K."/>
            <person name="Fedorova E."/>
            <person name="Kohlen W."/>
            <person name="Bisseling T."/>
            <person name="Smit S."/>
            <person name="Geurts R."/>
        </authorList>
    </citation>
    <scope>NUCLEOTIDE SEQUENCE [LARGE SCALE GENOMIC DNA]</scope>
    <source>
        <strain evidence="2">cv. WU1-14</strain>
    </source>
</reference>
<comment type="caution">
    <text evidence="1">The sequence shown here is derived from an EMBL/GenBank/DDBJ whole genome shotgun (WGS) entry which is preliminary data.</text>
</comment>